<protein>
    <submittedName>
        <fullName evidence="2">Uncharacterized protein</fullName>
    </submittedName>
</protein>
<keyword evidence="3" id="KW-1185">Reference proteome</keyword>
<feature type="region of interest" description="Disordered" evidence="1">
    <location>
        <begin position="312"/>
        <end position="354"/>
    </location>
</feature>
<proteinExistence type="predicted"/>
<feature type="compositionally biased region" description="Basic residues" evidence="1">
    <location>
        <begin position="314"/>
        <end position="324"/>
    </location>
</feature>
<evidence type="ECO:0000313" key="3">
    <source>
        <dbReference type="Proteomes" id="UP000325440"/>
    </source>
</evidence>
<gene>
    <name evidence="2" type="ORF">CINCED_3A000960</name>
</gene>
<dbReference type="EMBL" id="CABPRJ010001900">
    <property type="protein sequence ID" value="VVC40123.1"/>
    <property type="molecule type" value="Genomic_DNA"/>
</dbReference>
<evidence type="ECO:0000256" key="1">
    <source>
        <dbReference type="SAM" id="MobiDB-lite"/>
    </source>
</evidence>
<feature type="compositionally biased region" description="Basic residues" evidence="1">
    <location>
        <begin position="337"/>
        <end position="354"/>
    </location>
</feature>
<accession>A0A5E4N8B9</accession>
<sequence>MNSRQFSSQNWYLDDRTGCFEKYTPEFGDVIEIINEKNDADSTNSRYIVSTTAATEDDSKHRQLETIDRVEVVCADSQSRVVNEKDHDDLFEKSITTQARDAVALKDEIRTIIDTNDEVFDHEIINDLTSAFLTNGFLFNFDRLCNTTQSKSIENLIVTLVDKFDNTKHNIAYLSSCLVCVFRNIAKKCSFPAVEMKFKLTVFIDVVRRYINRIDNEMWKSWFLCDMFLDWFFIVASVFIPTENFIRVEEQSLIDNATEYFGKVKNYRYVYFGHSAVTKKLPKPTDGIFELTKSDFGVVKVMDLEESKRVQYERRRKQHKTQKRKHEENPGVEVGKIKKRRRRSVNHRSIAHRY</sequence>
<evidence type="ECO:0000313" key="2">
    <source>
        <dbReference type="EMBL" id="VVC40123.1"/>
    </source>
</evidence>
<dbReference type="OrthoDB" id="6612396at2759"/>
<dbReference type="AlphaFoldDB" id="A0A5E4N8B9"/>
<reference evidence="2 3" key="1">
    <citation type="submission" date="2019-08" db="EMBL/GenBank/DDBJ databases">
        <authorList>
            <person name="Alioto T."/>
            <person name="Alioto T."/>
            <person name="Gomez Garrido J."/>
        </authorList>
    </citation>
    <scope>NUCLEOTIDE SEQUENCE [LARGE SCALE GENOMIC DNA]</scope>
</reference>
<organism evidence="2 3">
    <name type="scientific">Cinara cedri</name>
    <dbReference type="NCBI Taxonomy" id="506608"/>
    <lineage>
        <taxon>Eukaryota</taxon>
        <taxon>Metazoa</taxon>
        <taxon>Ecdysozoa</taxon>
        <taxon>Arthropoda</taxon>
        <taxon>Hexapoda</taxon>
        <taxon>Insecta</taxon>
        <taxon>Pterygota</taxon>
        <taxon>Neoptera</taxon>
        <taxon>Paraneoptera</taxon>
        <taxon>Hemiptera</taxon>
        <taxon>Sternorrhyncha</taxon>
        <taxon>Aphidomorpha</taxon>
        <taxon>Aphidoidea</taxon>
        <taxon>Aphididae</taxon>
        <taxon>Lachninae</taxon>
        <taxon>Cinara</taxon>
    </lineage>
</organism>
<dbReference type="Proteomes" id="UP000325440">
    <property type="component" value="Unassembled WGS sequence"/>
</dbReference>
<name>A0A5E4N8B9_9HEMI</name>